<dbReference type="Gene3D" id="3.40.50.720">
    <property type="entry name" value="NAD(P)-binding Rossmann-like Domain"/>
    <property type="match status" value="1"/>
</dbReference>
<dbReference type="Proteomes" id="UP001172778">
    <property type="component" value="Unassembled WGS sequence"/>
</dbReference>
<dbReference type="InterPro" id="IPR025695">
    <property type="entry name" value="DoxX-like"/>
</dbReference>
<feature type="transmembrane region" description="Helical" evidence="1">
    <location>
        <begin position="346"/>
        <end position="365"/>
    </location>
</feature>
<dbReference type="InterPro" id="IPR001509">
    <property type="entry name" value="Epimerase_deHydtase"/>
</dbReference>
<proteinExistence type="predicted"/>
<keyword evidence="1" id="KW-0812">Transmembrane</keyword>
<keyword evidence="4" id="KW-1185">Reference proteome</keyword>
<feature type="transmembrane region" description="Helical" evidence="1">
    <location>
        <begin position="372"/>
        <end position="395"/>
    </location>
</feature>
<dbReference type="PANTHER" id="PTHR12126">
    <property type="entry name" value="NADH-UBIQUINONE OXIDOREDUCTASE 39 KDA SUBUNIT-RELATED"/>
    <property type="match status" value="1"/>
</dbReference>
<dbReference type="EMBL" id="JARRAF010000007">
    <property type="protein sequence ID" value="MDK2124108.1"/>
    <property type="molecule type" value="Genomic_DNA"/>
</dbReference>
<sequence>MNTIHPHRKALVLGSCGTLGRAITQALTAAGWQVCGAGRQPSPHWQGDWVTLDLAAADLGPWVEQLAAFDLVVNCVGIFTEARAGDFDRLHRLGPAVLAEACQLTGCRLIHLSALGSATDAPTAYWRSKAAGDGAILASGADAVIVRPSLVFSPEGASSRLFLTLASLPALLLPGAGQQLVQPLHSADLAELVCHLAEGAQQGIVNAVGPRPLRLRDYLSALALGMQWPVPRIVPIPSGLSKGLATLAGLLPGSLLNRDSLRMLDSGHSADPAPVVQWLGRPLREATSFASPDNRASAILGWSMPLFRFVMAFVWLWTAYVSWFAYPHGPSLGWLAACGIPADWQKPTLAAASLTDAVLGCLLLWRPPRWIWSLQIALVAGYSLLLTLFLPDFWFHPFGPLSKNLPILAGLLLAWAHYRRQ</sequence>
<evidence type="ECO:0000313" key="4">
    <source>
        <dbReference type="Proteomes" id="UP001172778"/>
    </source>
</evidence>
<protein>
    <submittedName>
        <fullName evidence="3">SDR family oxidoreductase</fullName>
    </submittedName>
</protein>
<feature type="transmembrane region" description="Helical" evidence="1">
    <location>
        <begin position="401"/>
        <end position="418"/>
    </location>
</feature>
<accession>A0ABT7DVN6</accession>
<reference evidence="3" key="1">
    <citation type="submission" date="2023-03" db="EMBL/GenBank/DDBJ databases">
        <title>Chitinimonas shenzhenensis gen. nov., sp. nov., a novel member of family Burkholderiaceae isolated from activated sludge collected in Shen Zhen, China.</title>
        <authorList>
            <person name="Wang X."/>
        </authorList>
    </citation>
    <scope>NUCLEOTIDE SEQUENCE</scope>
    <source>
        <strain evidence="3">DQS-5</strain>
    </source>
</reference>
<name>A0ABT7DVN6_9NEIS</name>
<evidence type="ECO:0000256" key="1">
    <source>
        <dbReference type="SAM" id="Phobius"/>
    </source>
</evidence>
<comment type="caution">
    <text evidence="3">The sequence shown here is derived from an EMBL/GenBank/DDBJ whole genome shotgun (WGS) entry which is preliminary data.</text>
</comment>
<evidence type="ECO:0000259" key="2">
    <source>
        <dbReference type="Pfam" id="PF01370"/>
    </source>
</evidence>
<dbReference type="SUPFAM" id="SSF51735">
    <property type="entry name" value="NAD(P)-binding Rossmann-fold domains"/>
    <property type="match status" value="1"/>
</dbReference>
<organism evidence="3 4">
    <name type="scientific">Parachitinimonas caeni</name>
    <dbReference type="NCBI Taxonomy" id="3031301"/>
    <lineage>
        <taxon>Bacteria</taxon>
        <taxon>Pseudomonadati</taxon>
        <taxon>Pseudomonadota</taxon>
        <taxon>Betaproteobacteria</taxon>
        <taxon>Neisseriales</taxon>
        <taxon>Chitinibacteraceae</taxon>
        <taxon>Parachitinimonas</taxon>
    </lineage>
</organism>
<dbReference type="InterPro" id="IPR036291">
    <property type="entry name" value="NAD(P)-bd_dom_sf"/>
</dbReference>
<gene>
    <name evidence="3" type="ORF">PZA18_08620</name>
</gene>
<feature type="transmembrane region" description="Helical" evidence="1">
    <location>
        <begin position="306"/>
        <end position="326"/>
    </location>
</feature>
<keyword evidence="1" id="KW-1133">Transmembrane helix</keyword>
<dbReference type="RefSeq" id="WP_284100410.1">
    <property type="nucleotide sequence ID" value="NZ_JARRAF010000007.1"/>
</dbReference>
<dbReference type="Pfam" id="PF13781">
    <property type="entry name" value="DoxX_3"/>
    <property type="match status" value="1"/>
</dbReference>
<dbReference type="Pfam" id="PF01370">
    <property type="entry name" value="Epimerase"/>
    <property type="match status" value="1"/>
</dbReference>
<dbReference type="InterPro" id="IPR051207">
    <property type="entry name" value="ComplexI_NDUFA9_subunit"/>
</dbReference>
<feature type="domain" description="NAD-dependent epimerase/dehydratase" evidence="2">
    <location>
        <begin position="10"/>
        <end position="203"/>
    </location>
</feature>
<evidence type="ECO:0000313" key="3">
    <source>
        <dbReference type="EMBL" id="MDK2124108.1"/>
    </source>
</evidence>
<keyword evidence="1" id="KW-0472">Membrane</keyword>
<dbReference type="PANTHER" id="PTHR12126:SF11">
    <property type="entry name" value="NADH DEHYDROGENASE [UBIQUINONE] 1 ALPHA SUBCOMPLEX SUBUNIT 9, MITOCHONDRIAL"/>
    <property type="match status" value="1"/>
</dbReference>